<reference evidence="1 2" key="1">
    <citation type="submission" date="2020-08" db="EMBL/GenBank/DDBJ databases">
        <authorList>
            <person name="Ramaprasad A."/>
        </authorList>
    </citation>
    <scope>NUCLEOTIDE SEQUENCE [LARGE SCALE GENOMIC DNA]</scope>
</reference>
<evidence type="ECO:0000313" key="2">
    <source>
        <dbReference type="Proteomes" id="UP000515308"/>
    </source>
</evidence>
<sequence>MGMNACVIFRELDALFTNYETNKEQFNNEHGSYNKYCPGKSGSKRCDTDYEKLSSILGYAYKELIQNNMTDLDSENDPTADFLVMVLSHRLCKLSKDHTLSLKDAFKKYFSNKGDHKCQQPSKIHSSRCIIYQTLQLN</sequence>
<proteinExistence type="predicted"/>
<dbReference type="VEuPathDB" id="PlasmoDB:PVLDE_0101810"/>
<dbReference type="AlphaFoldDB" id="A0A6V7RTX2"/>
<evidence type="ECO:0000313" key="1">
    <source>
        <dbReference type="EMBL" id="CAD2084078.1"/>
    </source>
</evidence>
<accession>A0A6V7RTX2</accession>
<dbReference type="EMBL" id="LR865363">
    <property type="protein sequence ID" value="CAD2084078.1"/>
    <property type="molecule type" value="Genomic_DNA"/>
</dbReference>
<dbReference type="Proteomes" id="UP000515308">
    <property type="component" value="Chromosome PVLDE_01"/>
</dbReference>
<gene>
    <name evidence="1" type="ORF">PVLDE_0101810</name>
</gene>
<protein>
    <submittedName>
        <fullName evidence="1">PIR protein CIR protein</fullName>
    </submittedName>
</protein>
<organism evidence="1 2">
    <name type="scientific">Plasmodium vinckei lentum</name>
    <dbReference type="NCBI Taxonomy" id="138297"/>
    <lineage>
        <taxon>Eukaryota</taxon>
        <taxon>Sar</taxon>
        <taxon>Alveolata</taxon>
        <taxon>Apicomplexa</taxon>
        <taxon>Aconoidasida</taxon>
        <taxon>Haemosporida</taxon>
        <taxon>Plasmodiidae</taxon>
        <taxon>Plasmodium</taxon>
        <taxon>Plasmodium (Vinckeia)</taxon>
    </lineage>
</organism>
<name>A0A6V7RTX2_PLAVN</name>